<name>A0A2G4TAA1_RHIZD</name>
<reference evidence="1 2" key="1">
    <citation type="journal article" date="2016" name="Proc. Natl. Acad. Sci. U.S.A.">
        <title>Lipid metabolic changes in an early divergent fungus govern the establishment of a mutualistic symbiosis with endobacteria.</title>
        <authorList>
            <person name="Lastovetsky O.A."/>
            <person name="Gaspar M.L."/>
            <person name="Mondo S.J."/>
            <person name="LaButti K.M."/>
            <person name="Sandor L."/>
            <person name="Grigoriev I.V."/>
            <person name="Henry S.A."/>
            <person name="Pawlowska T.E."/>
        </authorList>
    </citation>
    <scope>NUCLEOTIDE SEQUENCE [LARGE SCALE GENOMIC DNA]</scope>
    <source>
        <strain evidence="1 2">ATCC 52813</strain>
    </source>
</reference>
<dbReference type="GeneID" id="35438932"/>
<evidence type="ECO:0000313" key="2">
    <source>
        <dbReference type="Proteomes" id="UP000242254"/>
    </source>
</evidence>
<keyword evidence="2" id="KW-1185">Reference proteome</keyword>
<protein>
    <submittedName>
        <fullName evidence="1">Uncharacterized protein</fullName>
    </submittedName>
</protein>
<sequence length="105" mass="12188">MHSSYLRKSCASTEVEQLLKVFAKKLKLEETERVDGFSFQQGIQQGLDESSPSAIQANIRRFAREVPKTEGEEWTTSETINKEFVQELKKRNIDVLTDQLQVQRR</sequence>
<organism evidence="1 2">
    <name type="scientific">Rhizopus microsporus ATCC 52813</name>
    <dbReference type="NCBI Taxonomy" id="1340429"/>
    <lineage>
        <taxon>Eukaryota</taxon>
        <taxon>Fungi</taxon>
        <taxon>Fungi incertae sedis</taxon>
        <taxon>Mucoromycota</taxon>
        <taxon>Mucoromycotina</taxon>
        <taxon>Mucoromycetes</taxon>
        <taxon>Mucorales</taxon>
        <taxon>Mucorineae</taxon>
        <taxon>Rhizopodaceae</taxon>
        <taxon>Rhizopus</taxon>
    </lineage>
</organism>
<dbReference type="AlphaFoldDB" id="A0A2G4TAA1"/>
<gene>
    <name evidence="1" type="ORF">RHIMIDRAFT_233358</name>
</gene>
<dbReference type="RefSeq" id="XP_023471645.1">
    <property type="nucleotide sequence ID" value="XM_023607942.1"/>
</dbReference>
<dbReference type="EMBL" id="KZ303842">
    <property type="protein sequence ID" value="PHZ17937.1"/>
    <property type="molecule type" value="Genomic_DNA"/>
</dbReference>
<accession>A0A2G4TAA1</accession>
<evidence type="ECO:0000313" key="1">
    <source>
        <dbReference type="EMBL" id="PHZ17937.1"/>
    </source>
</evidence>
<dbReference type="Proteomes" id="UP000242254">
    <property type="component" value="Unassembled WGS sequence"/>
</dbReference>
<proteinExistence type="predicted"/>